<evidence type="ECO:0000313" key="2">
    <source>
        <dbReference type="Proteomes" id="UP001143328"/>
    </source>
</evidence>
<evidence type="ECO:0000313" key="1">
    <source>
        <dbReference type="EMBL" id="GLK90510.1"/>
    </source>
</evidence>
<gene>
    <name evidence="1" type="ORF">GCM10017655_35740</name>
</gene>
<dbReference type="RefSeq" id="WP_271196695.1">
    <property type="nucleotide sequence ID" value="NZ_BSFN01000011.1"/>
</dbReference>
<name>A0A9W6K6N9_9PSED</name>
<accession>A0A9W6K6N9</accession>
<keyword evidence="2" id="KW-1185">Reference proteome</keyword>
<dbReference type="EMBL" id="BSFN01000011">
    <property type="protein sequence ID" value="GLK90510.1"/>
    <property type="molecule type" value="Genomic_DNA"/>
</dbReference>
<sequence>MRIVAANELQDWLSHGELLEKDSFGPKVVRLADGRLLKIMRSRRTPLLARLLPSAQRFSRNAQRLQQAGIATPVIDECVWIDRDKAVSACLYHPLPGEPLDGLFRHDKARFLALLPQLGAYIHQLHQRGIYFRSLHLGNILLTGDGDFGLIDFLDMRFKRAPLGKRLVRRNFEHLRSYLQRRKVDGFPWEELLAAYARASNASN</sequence>
<proteinExistence type="predicted"/>
<reference evidence="1" key="1">
    <citation type="journal article" date="2014" name="Int. J. Syst. Evol. Microbiol.">
        <title>Complete genome sequence of Corynebacterium casei LMG S-19264T (=DSM 44701T), isolated from a smear-ripened cheese.</title>
        <authorList>
            <consortium name="US DOE Joint Genome Institute (JGI-PGF)"/>
            <person name="Walter F."/>
            <person name="Albersmeier A."/>
            <person name="Kalinowski J."/>
            <person name="Ruckert C."/>
        </authorList>
    </citation>
    <scope>NUCLEOTIDE SEQUENCE</scope>
    <source>
        <strain evidence="1">VKM B-2935</strain>
    </source>
</reference>
<dbReference type="InterPro" id="IPR011009">
    <property type="entry name" value="Kinase-like_dom_sf"/>
</dbReference>
<comment type="caution">
    <text evidence="1">The sequence shown here is derived from an EMBL/GenBank/DDBJ whole genome shotgun (WGS) entry which is preliminary data.</text>
</comment>
<dbReference type="AlphaFoldDB" id="A0A9W6K6N9"/>
<dbReference type="Gene3D" id="1.10.510.10">
    <property type="entry name" value="Transferase(Phosphotransferase) domain 1"/>
    <property type="match status" value="1"/>
</dbReference>
<dbReference type="Pfam" id="PF06293">
    <property type="entry name" value="Kdo"/>
    <property type="match status" value="1"/>
</dbReference>
<dbReference type="SUPFAM" id="SSF56112">
    <property type="entry name" value="Protein kinase-like (PK-like)"/>
    <property type="match status" value="1"/>
</dbReference>
<dbReference type="Proteomes" id="UP001143328">
    <property type="component" value="Unassembled WGS sequence"/>
</dbReference>
<reference evidence="1" key="2">
    <citation type="submission" date="2023-01" db="EMBL/GenBank/DDBJ databases">
        <authorList>
            <person name="Sun Q."/>
            <person name="Evtushenko L."/>
        </authorList>
    </citation>
    <scope>NUCLEOTIDE SEQUENCE</scope>
    <source>
        <strain evidence="1">VKM B-2935</strain>
    </source>
</reference>
<organism evidence="1 2">
    <name type="scientific">Pseudomonas turukhanskensis</name>
    <dbReference type="NCBI Taxonomy" id="1806536"/>
    <lineage>
        <taxon>Bacteria</taxon>
        <taxon>Pseudomonadati</taxon>
        <taxon>Pseudomonadota</taxon>
        <taxon>Gammaproteobacteria</taxon>
        <taxon>Pseudomonadales</taxon>
        <taxon>Pseudomonadaceae</taxon>
        <taxon>Pseudomonas</taxon>
    </lineage>
</organism>
<evidence type="ECO:0008006" key="3">
    <source>
        <dbReference type="Google" id="ProtNLM"/>
    </source>
</evidence>
<protein>
    <recommendedName>
        <fullName evidence="3">Toluene tolerance protein</fullName>
    </recommendedName>
</protein>